<sequence length="76" mass="8098">MNRPHQSSHSSQKSPHTGHEADHGVDHVAVLRVLKPAFCVKAFCNASGDASATGALRSSLILLVSKGTSRYTMRLA</sequence>
<feature type="region of interest" description="Disordered" evidence="1">
    <location>
        <begin position="1"/>
        <end position="24"/>
    </location>
</feature>
<dbReference type="Proteomes" id="UP000314294">
    <property type="component" value="Unassembled WGS sequence"/>
</dbReference>
<reference evidence="2 3" key="1">
    <citation type="submission" date="2019-03" db="EMBL/GenBank/DDBJ databases">
        <title>First draft genome of Liparis tanakae, snailfish: a comprehensive survey of snailfish specific genes.</title>
        <authorList>
            <person name="Kim W."/>
            <person name="Song I."/>
            <person name="Jeong J.-H."/>
            <person name="Kim D."/>
            <person name="Kim S."/>
            <person name="Ryu S."/>
            <person name="Song J.Y."/>
            <person name="Lee S.K."/>
        </authorList>
    </citation>
    <scope>NUCLEOTIDE SEQUENCE [LARGE SCALE GENOMIC DNA]</scope>
    <source>
        <tissue evidence="2">Muscle</tissue>
    </source>
</reference>
<comment type="caution">
    <text evidence="2">The sequence shown here is derived from an EMBL/GenBank/DDBJ whole genome shotgun (WGS) entry which is preliminary data.</text>
</comment>
<feature type="compositionally biased region" description="Low complexity" evidence="1">
    <location>
        <begin position="1"/>
        <end position="15"/>
    </location>
</feature>
<proteinExistence type="predicted"/>
<name>A0A4Z2JBA9_9TELE</name>
<dbReference type="AlphaFoldDB" id="A0A4Z2JBA9"/>
<evidence type="ECO:0000313" key="3">
    <source>
        <dbReference type="Proteomes" id="UP000314294"/>
    </source>
</evidence>
<protein>
    <submittedName>
        <fullName evidence="2">Uncharacterized protein</fullName>
    </submittedName>
</protein>
<evidence type="ECO:0000256" key="1">
    <source>
        <dbReference type="SAM" id="MobiDB-lite"/>
    </source>
</evidence>
<evidence type="ECO:0000313" key="2">
    <source>
        <dbReference type="EMBL" id="TNN86602.1"/>
    </source>
</evidence>
<organism evidence="2 3">
    <name type="scientific">Liparis tanakae</name>
    <name type="common">Tanaka's snailfish</name>
    <dbReference type="NCBI Taxonomy" id="230148"/>
    <lineage>
        <taxon>Eukaryota</taxon>
        <taxon>Metazoa</taxon>
        <taxon>Chordata</taxon>
        <taxon>Craniata</taxon>
        <taxon>Vertebrata</taxon>
        <taxon>Euteleostomi</taxon>
        <taxon>Actinopterygii</taxon>
        <taxon>Neopterygii</taxon>
        <taxon>Teleostei</taxon>
        <taxon>Neoteleostei</taxon>
        <taxon>Acanthomorphata</taxon>
        <taxon>Eupercaria</taxon>
        <taxon>Perciformes</taxon>
        <taxon>Cottioidei</taxon>
        <taxon>Cottales</taxon>
        <taxon>Liparidae</taxon>
        <taxon>Liparis</taxon>
    </lineage>
</organism>
<gene>
    <name evidence="2" type="ORF">EYF80_003070</name>
</gene>
<keyword evidence="3" id="KW-1185">Reference proteome</keyword>
<dbReference type="EMBL" id="SRLO01000014">
    <property type="protein sequence ID" value="TNN86602.1"/>
    <property type="molecule type" value="Genomic_DNA"/>
</dbReference>
<accession>A0A4Z2JBA9</accession>